<evidence type="ECO:0000313" key="1">
    <source>
        <dbReference type="EMBL" id="MEQ3550938.1"/>
    </source>
</evidence>
<dbReference type="RefSeq" id="WP_349298018.1">
    <property type="nucleotide sequence ID" value="NZ_JBEDNQ010000004.1"/>
</dbReference>
<accession>A0ABV1KC68</accession>
<evidence type="ECO:0000313" key="2">
    <source>
        <dbReference type="Proteomes" id="UP001494902"/>
    </source>
</evidence>
<proteinExistence type="predicted"/>
<gene>
    <name evidence="1" type="ORF">WIS52_10680</name>
</gene>
<organism evidence="1 2">
    <name type="scientific">Pseudonocardia nematodicida</name>
    <dbReference type="NCBI Taxonomy" id="1206997"/>
    <lineage>
        <taxon>Bacteria</taxon>
        <taxon>Bacillati</taxon>
        <taxon>Actinomycetota</taxon>
        <taxon>Actinomycetes</taxon>
        <taxon>Pseudonocardiales</taxon>
        <taxon>Pseudonocardiaceae</taxon>
        <taxon>Pseudonocardia</taxon>
    </lineage>
</organism>
<sequence>MSVTDLGPVRSEPRLDPQRVRFSAALLTVLRTLVRETRGRVARPRP</sequence>
<comment type="caution">
    <text evidence="1">The sequence shown here is derived from an EMBL/GenBank/DDBJ whole genome shotgun (WGS) entry which is preliminary data.</text>
</comment>
<reference evidence="1 2" key="1">
    <citation type="submission" date="2024-03" db="EMBL/GenBank/DDBJ databases">
        <title>Draft genome sequence of Pseudonocardia nematodicida JCM 31783.</title>
        <authorList>
            <person name="Butdee W."/>
            <person name="Duangmal K."/>
        </authorList>
    </citation>
    <scope>NUCLEOTIDE SEQUENCE [LARGE SCALE GENOMIC DNA]</scope>
    <source>
        <strain evidence="1 2">JCM 31783</strain>
    </source>
</reference>
<dbReference type="EMBL" id="JBEDNQ010000004">
    <property type="protein sequence ID" value="MEQ3550938.1"/>
    <property type="molecule type" value="Genomic_DNA"/>
</dbReference>
<dbReference type="Proteomes" id="UP001494902">
    <property type="component" value="Unassembled WGS sequence"/>
</dbReference>
<keyword evidence="2" id="KW-1185">Reference proteome</keyword>
<name>A0ABV1KC68_9PSEU</name>
<protein>
    <submittedName>
        <fullName evidence="1">Uncharacterized protein</fullName>
    </submittedName>
</protein>